<evidence type="ECO:0000313" key="10">
    <source>
        <dbReference type="EMBL" id="KAJ8354622.1"/>
    </source>
</evidence>
<dbReference type="InterPro" id="IPR013281">
    <property type="entry name" value="Apop_reg_Mc1"/>
</dbReference>
<dbReference type="SMART" id="SM00337">
    <property type="entry name" value="BCL"/>
    <property type="match status" value="1"/>
</dbReference>
<dbReference type="PANTHER" id="PTHR11256:SF46">
    <property type="entry name" value="INDUCED MYELOID LEUKEMIA CELL DIFFERENTIATION PROTEIN MCL-1"/>
    <property type="match status" value="1"/>
</dbReference>
<organism evidence="10 11">
    <name type="scientific">Synaphobranchus kaupii</name>
    <name type="common">Kaup's arrowtooth eel</name>
    <dbReference type="NCBI Taxonomy" id="118154"/>
    <lineage>
        <taxon>Eukaryota</taxon>
        <taxon>Metazoa</taxon>
        <taxon>Chordata</taxon>
        <taxon>Craniata</taxon>
        <taxon>Vertebrata</taxon>
        <taxon>Euteleostomi</taxon>
        <taxon>Actinopterygii</taxon>
        <taxon>Neopterygii</taxon>
        <taxon>Teleostei</taxon>
        <taxon>Anguilliformes</taxon>
        <taxon>Synaphobranchidae</taxon>
        <taxon>Synaphobranchus</taxon>
    </lineage>
</organism>
<dbReference type="FunFam" id="1.10.437.10:FF:000017">
    <property type="entry name" value="MCL1, BCL2 family apoptosis regulator"/>
    <property type="match status" value="1"/>
</dbReference>
<keyword evidence="8" id="KW-1133">Transmembrane helix</keyword>
<dbReference type="PRINTS" id="PR01866">
    <property type="entry name" value="APOPREGMCL1"/>
</dbReference>
<feature type="domain" description="Bcl-2 Bcl-2 homology region 1-3" evidence="9">
    <location>
        <begin position="154"/>
        <end position="254"/>
    </location>
</feature>
<feature type="transmembrane region" description="Helical" evidence="8">
    <location>
        <begin position="273"/>
        <end position="291"/>
    </location>
</feature>
<dbReference type="GO" id="GO:0005741">
    <property type="term" value="C:mitochondrial outer membrane"/>
    <property type="evidence" value="ECO:0007669"/>
    <property type="project" value="TreeGrafter"/>
</dbReference>
<protein>
    <recommendedName>
        <fullName evidence="9">Bcl-2 Bcl-2 homology region 1-3 domain-containing protein</fullName>
    </recommendedName>
</protein>
<sequence length="292" mass="32252">MSFLTMKRVTANVFNVTSICYPHIQNGVHNDFLHGLDSETGAGNTCVITKTKLNSEDELDMDEEDGCSRSTTDPGKTPVKPLVFANRLSQSTNEDGSLPSSPDTPSGCGKIPDFPASPNGKFEKETRELIEMFYRIHTEGSRSTRTSIKALSTMKRVVENLIEKHQFAYNGMILKLSLDQQEDSMNFVSCVAKNLFCDGTTNWGRIASLLAFGAVVCKHLKDSGREHCVPVVAQEISSYLLTDQRDWLLNNKAWEGFVEFFHVEDPESVVRNALMAFAGVAGIGAGLAYLIR</sequence>
<keyword evidence="5" id="KW-0053">Apoptosis</keyword>
<evidence type="ECO:0000256" key="8">
    <source>
        <dbReference type="SAM" id="Phobius"/>
    </source>
</evidence>
<gene>
    <name evidence="10" type="ORF">SKAU_G00221890</name>
</gene>
<accession>A0A9Q1FB68</accession>
<dbReference type="GO" id="GO:0097192">
    <property type="term" value="P:extrinsic apoptotic signaling pathway in absence of ligand"/>
    <property type="evidence" value="ECO:0007669"/>
    <property type="project" value="TreeGrafter"/>
</dbReference>
<dbReference type="EMBL" id="JAINUF010000007">
    <property type="protein sequence ID" value="KAJ8354622.1"/>
    <property type="molecule type" value="Genomic_DNA"/>
</dbReference>
<evidence type="ECO:0000256" key="3">
    <source>
        <dbReference type="ARBA" id="ARBA00009458"/>
    </source>
</evidence>
<evidence type="ECO:0000256" key="4">
    <source>
        <dbReference type="ARBA" id="ARBA00022490"/>
    </source>
</evidence>
<dbReference type="InterPro" id="IPR046371">
    <property type="entry name" value="Bcl-2_BH1-3"/>
</dbReference>
<evidence type="ECO:0000256" key="1">
    <source>
        <dbReference type="ARBA" id="ARBA00004123"/>
    </source>
</evidence>
<keyword evidence="8" id="KW-0812">Transmembrane</keyword>
<dbReference type="Proteomes" id="UP001152622">
    <property type="component" value="Chromosome 7"/>
</dbReference>
<keyword evidence="4" id="KW-0963">Cytoplasm</keyword>
<dbReference type="PRINTS" id="PR01862">
    <property type="entry name" value="BCL2FAMILY"/>
</dbReference>
<keyword evidence="6" id="KW-0539">Nucleus</keyword>
<feature type="compositionally biased region" description="Polar residues" evidence="7">
    <location>
        <begin position="87"/>
        <end position="104"/>
    </location>
</feature>
<dbReference type="GO" id="GO:0005634">
    <property type="term" value="C:nucleus"/>
    <property type="evidence" value="ECO:0007669"/>
    <property type="project" value="UniProtKB-SubCell"/>
</dbReference>
<dbReference type="GO" id="GO:0051400">
    <property type="term" value="F:BH domain binding"/>
    <property type="evidence" value="ECO:0007669"/>
    <property type="project" value="TreeGrafter"/>
</dbReference>
<dbReference type="GO" id="GO:0001836">
    <property type="term" value="P:release of cytochrome c from mitochondria"/>
    <property type="evidence" value="ECO:0007669"/>
    <property type="project" value="TreeGrafter"/>
</dbReference>
<dbReference type="GO" id="GO:0008630">
    <property type="term" value="P:intrinsic apoptotic signaling pathway in response to DNA damage"/>
    <property type="evidence" value="ECO:0007669"/>
    <property type="project" value="TreeGrafter"/>
</dbReference>
<evidence type="ECO:0000256" key="7">
    <source>
        <dbReference type="SAM" id="MobiDB-lite"/>
    </source>
</evidence>
<dbReference type="PANTHER" id="PTHR11256">
    <property type="entry name" value="BCL-2 RELATED"/>
    <property type="match status" value="1"/>
</dbReference>
<dbReference type="GO" id="GO:0015267">
    <property type="term" value="F:channel activity"/>
    <property type="evidence" value="ECO:0007669"/>
    <property type="project" value="TreeGrafter"/>
</dbReference>
<dbReference type="SUPFAM" id="SSF56854">
    <property type="entry name" value="Bcl-2 inhibitors of programmed cell death"/>
    <property type="match status" value="1"/>
</dbReference>
<proteinExistence type="inferred from homology"/>
<dbReference type="AlphaFoldDB" id="A0A9Q1FB68"/>
<comment type="similarity">
    <text evidence="3">Belongs to the Bcl-2 family.</text>
</comment>
<dbReference type="PROSITE" id="PS50062">
    <property type="entry name" value="BCL2_FAMILY"/>
    <property type="match status" value="1"/>
</dbReference>
<dbReference type="InterPro" id="IPR002475">
    <property type="entry name" value="Bcl2-like"/>
</dbReference>
<name>A0A9Q1FB68_SYNKA</name>
<dbReference type="InterPro" id="IPR026298">
    <property type="entry name" value="Bcl-2_fam"/>
</dbReference>
<keyword evidence="8" id="KW-0472">Membrane</keyword>
<dbReference type="Pfam" id="PF00452">
    <property type="entry name" value="Bcl-2"/>
    <property type="match status" value="1"/>
</dbReference>
<reference evidence="10" key="1">
    <citation type="journal article" date="2023" name="Science">
        <title>Genome structures resolve the early diversification of teleost fishes.</title>
        <authorList>
            <person name="Parey E."/>
            <person name="Louis A."/>
            <person name="Montfort J."/>
            <person name="Bouchez O."/>
            <person name="Roques C."/>
            <person name="Iampietro C."/>
            <person name="Lluch J."/>
            <person name="Castinel A."/>
            <person name="Donnadieu C."/>
            <person name="Desvignes T."/>
            <person name="Floi Bucao C."/>
            <person name="Jouanno E."/>
            <person name="Wen M."/>
            <person name="Mejri S."/>
            <person name="Dirks R."/>
            <person name="Jansen H."/>
            <person name="Henkel C."/>
            <person name="Chen W.J."/>
            <person name="Zahm M."/>
            <person name="Cabau C."/>
            <person name="Klopp C."/>
            <person name="Thompson A.W."/>
            <person name="Robinson-Rechavi M."/>
            <person name="Braasch I."/>
            <person name="Lecointre G."/>
            <person name="Bobe J."/>
            <person name="Postlethwait J.H."/>
            <person name="Berthelot C."/>
            <person name="Roest Crollius H."/>
            <person name="Guiguen Y."/>
        </authorList>
    </citation>
    <scope>NUCLEOTIDE SEQUENCE</scope>
    <source>
        <strain evidence="10">WJC10195</strain>
    </source>
</reference>
<evidence type="ECO:0000313" key="11">
    <source>
        <dbReference type="Proteomes" id="UP001152622"/>
    </source>
</evidence>
<dbReference type="GO" id="GO:0008053">
    <property type="term" value="P:mitochondrial fusion"/>
    <property type="evidence" value="ECO:0007669"/>
    <property type="project" value="TreeGrafter"/>
</dbReference>
<evidence type="ECO:0000259" key="9">
    <source>
        <dbReference type="SMART" id="SM00337"/>
    </source>
</evidence>
<evidence type="ECO:0000256" key="2">
    <source>
        <dbReference type="ARBA" id="ARBA00004496"/>
    </source>
</evidence>
<evidence type="ECO:0000256" key="5">
    <source>
        <dbReference type="ARBA" id="ARBA00022703"/>
    </source>
</evidence>
<feature type="region of interest" description="Disordered" evidence="7">
    <location>
        <begin position="57"/>
        <end position="121"/>
    </location>
</feature>
<dbReference type="OrthoDB" id="8932147at2759"/>
<dbReference type="GO" id="GO:0042981">
    <property type="term" value="P:regulation of apoptotic process"/>
    <property type="evidence" value="ECO:0007669"/>
    <property type="project" value="InterPro"/>
</dbReference>
<dbReference type="CDD" id="cd06845">
    <property type="entry name" value="Bcl-2_like"/>
    <property type="match status" value="1"/>
</dbReference>
<keyword evidence="11" id="KW-1185">Reference proteome</keyword>
<comment type="caution">
    <text evidence="10">The sequence shown here is derived from an EMBL/GenBank/DDBJ whole genome shotgun (WGS) entry which is preliminary data.</text>
</comment>
<comment type="subcellular location">
    <subcellularLocation>
        <location evidence="2">Cytoplasm</location>
    </subcellularLocation>
    <subcellularLocation>
        <location evidence="1">Nucleus</location>
    </subcellularLocation>
</comment>
<evidence type="ECO:0000256" key="6">
    <source>
        <dbReference type="ARBA" id="ARBA00023242"/>
    </source>
</evidence>
<dbReference type="Gene3D" id="1.10.437.10">
    <property type="entry name" value="Blc2-like"/>
    <property type="match status" value="1"/>
</dbReference>
<dbReference type="InterPro" id="IPR036834">
    <property type="entry name" value="Bcl-2-like_sf"/>
</dbReference>